<feature type="region of interest" description="Disordered" evidence="4">
    <location>
        <begin position="1"/>
        <end position="33"/>
    </location>
</feature>
<keyword evidence="7" id="KW-1185">Reference proteome</keyword>
<dbReference type="GO" id="GO:0030288">
    <property type="term" value="C:outer membrane-bounded periplasmic space"/>
    <property type="evidence" value="ECO:0007669"/>
    <property type="project" value="TreeGrafter"/>
</dbReference>
<keyword evidence="1" id="KW-0813">Transport</keyword>
<evidence type="ECO:0000313" key="6">
    <source>
        <dbReference type="EMBL" id="APG06505.1"/>
    </source>
</evidence>
<evidence type="ECO:0000256" key="2">
    <source>
        <dbReference type="ARBA" id="ARBA00022729"/>
    </source>
</evidence>
<dbReference type="EMBL" id="CP017480">
    <property type="protein sequence ID" value="APG06505.1"/>
    <property type="molecule type" value="Genomic_DNA"/>
</dbReference>
<evidence type="ECO:0000256" key="3">
    <source>
        <dbReference type="ARBA" id="ARBA00022764"/>
    </source>
</evidence>
<feature type="domain" description="Organic solvent tolerance-like N-terminal" evidence="5">
    <location>
        <begin position="30"/>
        <end position="144"/>
    </location>
</feature>
<dbReference type="Proteomes" id="UP000182987">
    <property type="component" value="Chromosome"/>
</dbReference>
<dbReference type="InterPro" id="IPR052037">
    <property type="entry name" value="LPS_export_LptA"/>
</dbReference>
<name>A0A1L3EZM6_9GAMM</name>
<evidence type="ECO:0000256" key="1">
    <source>
        <dbReference type="ARBA" id="ARBA00022448"/>
    </source>
</evidence>
<keyword evidence="3" id="KW-0574">Periplasm</keyword>
<dbReference type="AlphaFoldDB" id="A0A1L3EZM6"/>
<dbReference type="PANTHER" id="PTHR36504:SF1">
    <property type="entry name" value="LIPOPOLYSACCHARIDE EXPORT SYSTEM PROTEIN LPTA"/>
    <property type="match status" value="1"/>
</dbReference>
<dbReference type="Gene3D" id="2.60.450.10">
    <property type="entry name" value="Lipopolysaccharide (LPS) transport protein A like domain"/>
    <property type="match status" value="1"/>
</dbReference>
<feature type="compositionally biased region" description="Polar residues" evidence="4">
    <location>
        <begin position="10"/>
        <end position="33"/>
    </location>
</feature>
<evidence type="ECO:0000313" key="7">
    <source>
        <dbReference type="Proteomes" id="UP000182987"/>
    </source>
</evidence>
<dbReference type="GO" id="GO:0009279">
    <property type="term" value="C:cell outer membrane"/>
    <property type="evidence" value="ECO:0007669"/>
    <property type="project" value="TreeGrafter"/>
</dbReference>
<proteinExistence type="predicted"/>
<dbReference type="InterPro" id="IPR005653">
    <property type="entry name" value="OstA-like_N"/>
</dbReference>
<gene>
    <name evidence="6" type="ORF">BJI69_11625</name>
</gene>
<dbReference type="KEGG" id="lrz:BJI69_11625"/>
<feature type="region of interest" description="Disordered" evidence="4">
    <location>
        <begin position="120"/>
        <end position="189"/>
    </location>
</feature>
<protein>
    <submittedName>
        <fullName evidence="6">Lipopolysaccharide transport periplasmic protein LptA</fullName>
    </submittedName>
</protein>
<dbReference type="Pfam" id="PF03968">
    <property type="entry name" value="LptD_N"/>
    <property type="match status" value="1"/>
</dbReference>
<keyword evidence="2" id="KW-0732">Signal</keyword>
<dbReference type="NCBIfam" id="TIGR03002">
    <property type="entry name" value="outer_YhbN_LptA"/>
    <property type="match status" value="1"/>
</dbReference>
<organism evidence="6 7">
    <name type="scientific">Luteibacter rhizovicinus DSM 16549</name>
    <dbReference type="NCBI Taxonomy" id="1440763"/>
    <lineage>
        <taxon>Bacteria</taxon>
        <taxon>Pseudomonadati</taxon>
        <taxon>Pseudomonadota</taxon>
        <taxon>Gammaproteobacteria</taxon>
        <taxon>Lysobacterales</taxon>
        <taxon>Rhodanobacteraceae</taxon>
        <taxon>Luteibacter</taxon>
    </lineage>
</organism>
<feature type="compositionally biased region" description="Polar residues" evidence="4">
    <location>
        <begin position="139"/>
        <end position="154"/>
    </location>
</feature>
<accession>A0A1L3EZM6</accession>
<feature type="compositionally biased region" description="Basic and acidic residues" evidence="4">
    <location>
        <begin position="120"/>
        <end position="137"/>
    </location>
</feature>
<sequence length="189" mass="19862">MPAVAKQSDRTQPTNVTSKSFDGTQQQANSTQPGKVIWTGNVLLTQGTLKITGDKATGYLDADNQIIRVIIDGSPATVQQLDDQDLLMRGHASNIDYKPEDPANSGNGIAVLTGNAHVDKQTDGADKSKLNQSDGDKITYNTTNSTMTGESNGPQPVHMVFQPKNPPPGAAPAAPATPPAAKPPQPKKP</sequence>
<dbReference type="GO" id="GO:0001530">
    <property type="term" value="F:lipopolysaccharide binding"/>
    <property type="evidence" value="ECO:0007669"/>
    <property type="project" value="InterPro"/>
</dbReference>
<dbReference type="GO" id="GO:0015920">
    <property type="term" value="P:lipopolysaccharide transport"/>
    <property type="evidence" value="ECO:0007669"/>
    <property type="project" value="InterPro"/>
</dbReference>
<evidence type="ECO:0000256" key="4">
    <source>
        <dbReference type="SAM" id="MobiDB-lite"/>
    </source>
</evidence>
<reference evidence="7" key="1">
    <citation type="submission" date="2016-09" db="EMBL/GenBank/DDBJ databases">
        <authorList>
            <person name="Lysoe E."/>
        </authorList>
    </citation>
    <scope>NUCLEOTIDE SEQUENCE [LARGE SCALE GENOMIC DNA]</scope>
    <source>
        <strain evidence="7">LJ96T</strain>
    </source>
</reference>
<dbReference type="STRING" id="1440763.BJI69_11625"/>
<dbReference type="PANTHER" id="PTHR36504">
    <property type="entry name" value="LIPOPOLYSACCHARIDE EXPORT SYSTEM PROTEIN LPTA"/>
    <property type="match status" value="1"/>
</dbReference>
<dbReference type="GO" id="GO:0017089">
    <property type="term" value="F:glycolipid transfer activity"/>
    <property type="evidence" value="ECO:0007669"/>
    <property type="project" value="TreeGrafter"/>
</dbReference>
<evidence type="ECO:0000259" key="5">
    <source>
        <dbReference type="Pfam" id="PF03968"/>
    </source>
</evidence>
<dbReference type="InterPro" id="IPR014340">
    <property type="entry name" value="LptA"/>
</dbReference>
<feature type="compositionally biased region" description="Pro residues" evidence="4">
    <location>
        <begin position="164"/>
        <end position="189"/>
    </location>
</feature>